<dbReference type="SUPFAM" id="SSF48498">
    <property type="entry name" value="Tetracyclin repressor-like, C-terminal domain"/>
    <property type="match status" value="1"/>
</dbReference>
<dbReference type="Pfam" id="PF13305">
    <property type="entry name" value="TetR_C_33"/>
    <property type="match status" value="1"/>
</dbReference>
<name>A0A1H9YQ00_THASX</name>
<sequence length="200" mass="22881">MMKKKYHHGDLKSALVDGATQYIETHGVEALSFRKLAVEIGVSRTAAYHHFADKNDLLCEVAAAGFKRWSASFSALFAEKDDLSAEQVYRRFVFHYMQFAIENNKLYDLMFGATIWKENKGTSRLKSAAYPSFEQQLNMTSYWQEQGVLPRHIKSLRLSQVIWGTLHGIARLAIDGVYHEQSPIDEMCESAIQLFLHNSQ</sequence>
<dbReference type="InterPro" id="IPR025996">
    <property type="entry name" value="MT1864/Rv1816-like_C"/>
</dbReference>
<dbReference type="Proteomes" id="UP000199308">
    <property type="component" value="Unassembled WGS sequence"/>
</dbReference>
<dbReference type="GO" id="GO:0000976">
    <property type="term" value="F:transcription cis-regulatory region binding"/>
    <property type="evidence" value="ECO:0007669"/>
    <property type="project" value="TreeGrafter"/>
</dbReference>
<gene>
    <name evidence="6" type="ORF">SAMN05660429_00310</name>
</gene>
<accession>A0A1H9YQ00</accession>
<dbReference type="PANTHER" id="PTHR30055:SF234">
    <property type="entry name" value="HTH-TYPE TRANSCRIPTIONAL REGULATOR BETI"/>
    <property type="match status" value="1"/>
</dbReference>
<keyword evidence="3" id="KW-0804">Transcription</keyword>
<dbReference type="InterPro" id="IPR009057">
    <property type="entry name" value="Homeodomain-like_sf"/>
</dbReference>
<dbReference type="InterPro" id="IPR036271">
    <property type="entry name" value="Tet_transcr_reg_TetR-rel_C_sf"/>
</dbReference>
<feature type="DNA-binding region" description="H-T-H motif" evidence="4">
    <location>
        <begin position="32"/>
        <end position="51"/>
    </location>
</feature>
<reference evidence="6 7" key="1">
    <citation type="submission" date="2016-10" db="EMBL/GenBank/DDBJ databases">
        <authorList>
            <person name="de Groot N.N."/>
        </authorList>
    </citation>
    <scope>NUCLEOTIDE SEQUENCE [LARGE SCALE GENOMIC DNA]</scope>
    <source>
        <strain evidence="6 7">DSM 19706</strain>
    </source>
</reference>
<dbReference type="PROSITE" id="PS50977">
    <property type="entry name" value="HTH_TETR_2"/>
    <property type="match status" value="1"/>
</dbReference>
<evidence type="ECO:0000256" key="2">
    <source>
        <dbReference type="ARBA" id="ARBA00023125"/>
    </source>
</evidence>
<proteinExistence type="predicted"/>
<dbReference type="AlphaFoldDB" id="A0A1H9YQ00"/>
<dbReference type="Pfam" id="PF00440">
    <property type="entry name" value="TetR_N"/>
    <property type="match status" value="1"/>
</dbReference>
<dbReference type="OrthoDB" id="5293556at2"/>
<dbReference type="STRING" id="349064.SAMN05660429_00310"/>
<dbReference type="PANTHER" id="PTHR30055">
    <property type="entry name" value="HTH-TYPE TRANSCRIPTIONAL REGULATOR RUTR"/>
    <property type="match status" value="1"/>
</dbReference>
<keyword evidence="2 4" id="KW-0238">DNA-binding</keyword>
<feature type="domain" description="HTH tetR-type" evidence="5">
    <location>
        <begin position="9"/>
        <end position="69"/>
    </location>
</feature>
<evidence type="ECO:0000256" key="1">
    <source>
        <dbReference type="ARBA" id="ARBA00023015"/>
    </source>
</evidence>
<evidence type="ECO:0000313" key="7">
    <source>
        <dbReference type="Proteomes" id="UP000199308"/>
    </source>
</evidence>
<dbReference type="SUPFAM" id="SSF46689">
    <property type="entry name" value="Homeodomain-like"/>
    <property type="match status" value="1"/>
</dbReference>
<dbReference type="InterPro" id="IPR050109">
    <property type="entry name" value="HTH-type_TetR-like_transc_reg"/>
</dbReference>
<evidence type="ECO:0000256" key="4">
    <source>
        <dbReference type="PROSITE-ProRule" id="PRU00335"/>
    </source>
</evidence>
<dbReference type="Gene3D" id="1.10.357.10">
    <property type="entry name" value="Tetracycline Repressor, domain 2"/>
    <property type="match status" value="1"/>
</dbReference>
<dbReference type="GO" id="GO:0003700">
    <property type="term" value="F:DNA-binding transcription factor activity"/>
    <property type="evidence" value="ECO:0007669"/>
    <property type="project" value="TreeGrafter"/>
</dbReference>
<evidence type="ECO:0000256" key="3">
    <source>
        <dbReference type="ARBA" id="ARBA00023163"/>
    </source>
</evidence>
<evidence type="ECO:0000259" key="5">
    <source>
        <dbReference type="PROSITE" id="PS50977"/>
    </source>
</evidence>
<keyword evidence="1" id="KW-0805">Transcription regulation</keyword>
<dbReference type="EMBL" id="FOHK01000001">
    <property type="protein sequence ID" value="SES71221.1"/>
    <property type="molecule type" value="Genomic_DNA"/>
</dbReference>
<keyword evidence="7" id="KW-1185">Reference proteome</keyword>
<dbReference type="InterPro" id="IPR001647">
    <property type="entry name" value="HTH_TetR"/>
</dbReference>
<dbReference type="RefSeq" id="WP_093327088.1">
    <property type="nucleotide sequence ID" value="NZ_AP027363.1"/>
</dbReference>
<evidence type="ECO:0000313" key="6">
    <source>
        <dbReference type="EMBL" id="SES71221.1"/>
    </source>
</evidence>
<dbReference type="PRINTS" id="PR00455">
    <property type="entry name" value="HTHTETR"/>
</dbReference>
<protein>
    <submittedName>
        <fullName evidence="6">Transcriptional regulator, TetR family</fullName>
    </submittedName>
</protein>
<organism evidence="6 7">
    <name type="scientific">Thalassotalea agarivorans</name>
    <name type="common">Thalassomonas agarivorans</name>
    <dbReference type="NCBI Taxonomy" id="349064"/>
    <lineage>
        <taxon>Bacteria</taxon>
        <taxon>Pseudomonadati</taxon>
        <taxon>Pseudomonadota</taxon>
        <taxon>Gammaproteobacteria</taxon>
        <taxon>Alteromonadales</taxon>
        <taxon>Colwelliaceae</taxon>
        <taxon>Thalassotalea</taxon>
    </lineage>
</organism>